<gene>
    <name evidence="1" type="ORF">GCM10010412_055520</name>
</gene>
<evidence type="ECO:0000313" key="1">
    <source>
        <dbReference type="EMBL" id="GAA2674429.1"/>
    </source>
</evidence>
<reference evidence="2" key="1">
    <citation type="journal article" date="2019" name="Int. J. Syst. Evol. Microbiol.">
        <title>The Global Catalogue of Microorganisms (GCM) 10K type strain sequencing project: providing services to taxonomists for standard genome sequencing and annotation.</title>
        <authorList>
            <consortium name="The Broad Institute Genomics Platform"/>
            <consortium name="The Broad Institute Genome Sequencing Center for Infectious Disease"/>
            <person name="Wu L."/>
            <person name="Ma J."/>
        </authorList>
    </citation>
    <scope>NUCLEOTIDE SEQUENCE [LARGE SCALE GENOMIC DNA]</scope>
    <source>
        <strain evidence="2">JCM 6835</strain>
    </source>
</reference>
<evidence type="ECO:0000313" key="2">
    <source>
        <dbReference type="Proteomes" id="UP001501666"/>
    </source>
</evidence>
<dbReference type="Proteomes" id="UP001501666">
    <property type="component" value="Unassembled WGS sequence"/>
</dbReference>
<proteinExistence type="predicted"/>
<protein>
    <recommendedName>
        <fullName evidence="3">DUF222 domain-containing protein</fullName>
    </recommendedName>
</protein>
<comment type="caution">
    <text evidence="1">The sequence shown here is derived from an EMBL/GenBank/DDBJ whole genome shotgun (WGS) entry which is preliminary data.</text>
</comment>
<organism evidence="1 2">
    <name type="scientific">Nonomuraea recticatena</name>
    <dbReference type="NCBI Taxonomy" id="46178"/>
    <lineage>
        <taxon>Bacteria</taxon>
        <taxon>Bacillati</taxon>
        <taxon>Actinomycetota</taxon>
        <taxon>Actinomycetes</taxon>
        <taxon>Streptosporangiales</taxon>
        <taxon>Streptosporangiaceae</taxon>
        <taxon>Nonomuraea</taxon>
    </lineage>
</organism>
<sequence>MRMDAPSEGVEEALEVVAGFDEALTHGFARLAGDQLRDLAGALASTPLGQRAAEAAEKIAAGSVAEEHLTVLAGGRAALLGAVHDALLSQLDTAMGRRRAEYVAGEGRSAAGVGCRSWLAELAITGWKGVDHDLVSASAQPIEALLADPGMRRLAVLLDGLAAELSASCPVATMERLPRRRWADLWTRALLLSQGGWPEPAVEEVSGTLLILGVDVQEHGTAVQVQVHGVLDERLVRTSVTVAKVDTIVGLAVWPLLSGYPKLVRALAEQRAVEVRDLPLLGGGDLVWHEDRVTLKDPVDPFVTARVALAGAVAPAVPPLERHPVRIAEPVLVEGDLSGYTFDRLTTSGPITDDVLKGASACVGLMRWDGGQWTLQPLAVQKGKKKPHNAELALSPKAAKAGEAVTVLKERAGRLLRK</sequence>
<name>A0ABP6EVF3_9ACTN</name>
<accession>A0ABP6EVF3</accession>
<keyword evidence="2" id="KW-1185">Reference proteome</keyword>
<evidence type="ECO:0008006" key="3">
    <source>
        <dbReference type="Google" id="ProtNLM"/>
    </source>
</evidence>
<dbReference type="EMBL" id="BAAATE010000016">
    <property type="protein sequence ID" value="GAA2674429.1"/>
    <property type="molecule type" value="Genomic_DNA"/>
</dbReference>